<dbReference type="EMBL" id="UOFX01000033">
    <property type="protein sequence ID" value="VAX07838.1"/>
    <property type="molecule type" value="Genomic_DNA"/>
</dbReference>
<keyword evidence="5" id="KW-0378">Hydrolase</keyword>
<dbReference type="InterPro" id="IPR045834">
    <property type="entry name" value="Csd3_N2"/>
</dbReference>
<evidence type="ECO:0000259" key="10">
    <source>
        <dbReference type="Pfam" id="PF19425"/>
    </source>
</evidence>
<dbReference type="AlphaFoldDB" id="A0A3B1B8V7"/>
<dbReference type="Pfam" id="PF01551">
    <property type="entry name" value="Peptidase_M23"/>
    <property type="match status" value="1"/>
</dbReference>
<dbReference type="CDD" id="cd12797">
    <property type="entry name" value="M23_peptidase"/>
    <property type="match status" value="1"/>
</dbReference>
<evidence type="ECO:0000256" key="1">
    <source>
        <dbReference type="ARBA" id="ARBA00001947"/>
    </source>
</evidence>
<feature type="region of interest" description="Disordered" evidence="8">
    <location>
        <begin position="224"/>
        <end position="243"/>
    </location>
</feature>
<keyword evidence="6" id="KW-0862">Zinc</keyword>
<evidence type="ECO:0000256" key="5">
    <source>
        <dbReference type="ARBA" id="ARBA00022801"/>
    </source>
</evidence>
<evidence type="ECO:0000256" key="2">
    <source>
        <dbReference type="ARBA" id="ARBA00004196"/>
    </source>
</evidence>
<name>A0A3B1B8V7_9ZZZZ</name>
<dbReference type="GO" id="GO:0042834">
    <property type="term" value="F:peptidoglycan binding"/>
    <property type="evidence" value="ECO:0007669"/>
    <property type="project" value="InterPro"/>
</dbReference>
<dbReference type="SUPFAM" id="SSF51261">
    <property type="entry name" value="Duplicated hybrid motif"/>
    <property type="match status" value="1"/>
</dbReference>
<evidence type="ECO:0000256" key="4">
    <source>
        <dbReference type="ARBA" id="ARBA00022723"/>
    </source>
</evidence>
<protein>
    <submittedName>
        <fullName evidence="11">Peptidase, M23/M37 family</fullName>
    </submittedName>
</protein>
<comment type="cofactor">
    <cofactor evidence="1">
        <name>Zn(2+)</name>
        <dbReference type="ChEBI" id="CHEBI:29105"/>
    </cofactor>
</comment>
<dbReference type="InterPro" id="IPR011055">
    <property type="entry name" value="Dup_hybrid_motif"/>
</dbReference>
<dbReference type="PANTHER" id="PTHR21666:SF288">
    <property type="entry name" value="CELL DIVISION PROTEIN YTFB"/>
    <property type="match status" value="1"/>
</dbReference>
<dbReference type="GO" id="GO:0004222">
    <property type="term" value="F:metalloendopeptidase activity"/>
    <property type="evidence" value="ECO:0007669"/>
    <property type="project" value="TreeGrafter"/>
</dbReference>
<evidence type="ECO:0000256" key="6">
    <source>
        <dbReference type="ARBA" id="ARBA00022833"/>
    </source>
</evidence>
<dbReference type="Gene3D" id="3.10.450.350">
    <property type="match status" value="3"/>
</dbReference>
<dbReference type="InterPro" id="IPR016047">
    <property type="entry name" value="M23ase_b-sheet_dom"/>
</dbReference>
<feature type="domain" description="Csd3-like second N-terminal" evidence="10">
    <location>
        <begin position="333"/>
        <end position="452"/>
    </location>
</feature>
<dbReference type="PANTHER" id="PTHR21666">
    <property type="entry name" value="PEPTIDASE-RELATED"/>
    <property type="match status" value="1"/>
</dbReference>
<evidence type="ECO:0000256" key="8">
    <source>
        <dbReference type="SAM" id="MobiDB-lite"/>
    </source>
</evidence>
<evidence type="ECO:0000256" key="7">
    <source>
        <dbReference type="ARBA" id="ARBA00023049"/>
    </source>
</evidence>
<evidence type="ECO:0000256" key="3">
    <source>
        <dbReference type="ARBA" id="ARBA00022670"/>
    </source>
</evidence>
<feature type="region of interest" description="Disordered" evidence="8">
    <location>
        <begin position="95"/>
        <end position="117"/>
    </location>
</feature>
<keyword evidence="3" id="KW-0645">Protease</keyword>
<accession>A0A3B1B8V7</accession>
<sequence length="605" mass="66384">MIRDYKRSASYISNKRRHVRPLFLLAVPLALTATAVYATFQIMEVPNTPTIAANKPAVDTIKLTLPIPAKNNPASTATPTIAALQLESNLAQLATPPAPPEATIETTAPTPSLSKKEHRIRSGENLAIIFSKLGLSANLLHRIVNSNKTTAKLAHIKPGETLHATMDAKGNLHELVLEHSAIRSLKILPEGNSFKATEVERQLEPRTTHRLESNIAQLTIPSVPPEDITETTAPTPSLSKKEHRIRSGENLAIIFSKLGLSANLLHRIVNSNKTTAKLAHIKPGETLHATMDAEGNLHELTLEHSAIRSLKILPEGNSFKATKVERQLEPRTAHATGTVTSSLFTSAQQAGLSDKLIMELANMFGWDIDFALEIRAGDRFSIVYQEDFLDGDKYRDGPILAAEFINQGRVFRAIRYVDKTGHADYFSPNGKSVRKAFLRSPVDFRRISSRFQKSRWHPVLGKKRPHRGVDYAASTGTPIKASGDGKIIHRARKGGYGRAVIIEHGGGITTLYAHMSRYASKQHRGSRVKQGQTIGYVGKSGLASGPHLHYEFRINGTHRNPLTVKLPAANPIAKKYLADFKQQAAPLIARLDVLSKTLMAEAPSN</sequence>
<dbReference type="FunFam" id="2.70.70.10:FF:000002">
    <property type="entry name" value="Murein DD-endopeptidase MepM"/>
    <property type="match status" value="1"/>
</dbReference>
<dbReference type="Gene3D" id="2.70.70.10">
    <property type="entry name" value="Glucose Permease (Domain IIA)"/>
    <property type="match status" value="1"/>
</dbReference>
<feature type="domain" description="M23ase beta-sheet core" evidence="9">
    <location>
        <begin position="465"/>
        <end position="561"/>
    </location>
</feature>
<evidence type="ECO:0000259" key="9">
    <source>
        <dbReference type="Pfam" id="PF01551"/>
    </source>
</evidence>
<proteinExistence type="predicted"/>
<dbReference type="GO" id="GO:0030313">
    <property type="term" value="C:cell envelope"/>
    <property type="evidence" value="ECO:0007669"/>
    <property type="project" value="UniProtKB-SubCell"/>
</dbReference>
<evidence type="ECO:0000313" key="11">
    <source>
        <dbReference type="EMBL" id="VAX07838.1"/>
    </source>
</evidence>
<dbReference type="GO" id="GO:0006508">
    <property type="term" value="P:proteolysis"/>
    <property type="evidence" value="ECO:0007669"/>
    <property type="project" value="UniProtKB-KW"/>
</dbReference>
<dbReference type="Pfam" id="PF19425">
    <property type="entry name" value="Csd3_N2"/>
    <property type="match status" value="1"/>
</dbReference>
<dbReference type="InterPro" id="IPR050570">
    <property type="entry name" value="Cell_wall_metabolism_enzyme"/>
</dbReference>
<dbReference type="GO" id="GO:0046872">
    <property type="term" value="F:metal ion binding"/>
    <property type="evidence" value="ECO:0007669"/>
    <property type="project" value="UniProtKB-KW"/>
</dbReference>
<organism evidence="11">
    <name type="scientific">hydrothermal vent metagenome</name>
    <dbReference type="NCBI Taxonomy" id="652676"/>
    <lineage>
        <taxon>unclassified sequences</taxon>
        <taxon>metagenomes</taxon>
        <taxon>ecological metagenomes</taxon>
    </lineage>
</organism>
<reference evidence="11" key="1">
    <citation type="submission" date="2018-06" db="EMBL/GenBank/DDBJ databases">
        <authorList>
            <person name="Zhirakovskaya E."/>
        </authorList>
    </citation>
    <scope>NUCLEOTIDE SEQUENCE</scope>
</reference>
<keyword evidence="7" id="KW-0482">Metalloprotease</keyword>
<comment type="subcellular location">
    <subcellularLocation>
        <location evidence="2">Cell envelope</location>
    </subcellularLocation>
</comment>
<keyword evidence="4" id="KW-0479">Metal-binding</keyword>
<gene>
    <name evidence="11" type="ORF">MNBD_GAMMA26-2334</name>
</gene>
<feature type="compositionally biased region" description="Low complexity" evidence="8">
    <location>
        <begin position="101"/>
        <end position="111"/>
    </location>
</feature>